<keyword evidence="5" id="KW-0472">Membrane</keyword>
<evidence type="ECO:0000256" key="5">
    <source>
        <dbReference type="SAM" id="Phobius"/>
    </source>
</evidence>
<dbReference type="PRINTS" id="PR00363">
    <property type="entry name" value="CYTOCHROMEB5"/>
</dbReference>
<dbReference type="InterPro" id="IPR001199">
    <property type="entry name" value="Cyt_B5-like_heme/steroid-bd"/>
</dbReference>
<keyword evidence="1" id="KW-0349">Heme</keyword>
<reference evidence="7 8" key="1">
    <citation type="journal article" date="2016" name="Nat. Commun.">
        <title>Thousands of microbial genomes shed light on interconnected biogeochemical processes in an aquifer system.</title>
        <authorList>
            <person name="Anantharaman K."/>
            <person name="Brown C.T."/>
            <person name="Hug L.A."/>
            <person name="Sharon I."/>
            <person name="Castelle C.J."/>
            <person name="Probst A.J."/>
            <person name="Thomas B.C."/>
            <person name="Singh A."/>
            <person name="Wilkins M.J."/>
            <person name="Karaoz U."/>
            <person name="Brodie E.L."/>
            <person name="Williams K.H."/>
            <person name="Hubbard S.S."/>
            <person name="Banfield J.F."/>
        </authorList>
    </citation>
    <scope>NUCLEOTIDE SEQUENCE [LARGE SCALE GENOMIC DNA]</scope>
</reference>
<evidence type="ECO:0000313" key="7">
    <source>
        <dbReference type="EMBL" id="OHA29278.1"/>
    </source>
</evidence>
<feature type="domain" description="Cytochrome b5 heme-binding" evidence="6">
    <location>
        <begin position="64"/>
        <end position="141"/>
    </location>
</feature>
<dbReference type="Pfam" id="PF00173">
    <property type="entry name" value="Cyt-b5"/>
    <property type="match status" value="1"/>
</dbReference>
<evidence type="ECO:0000256" key="1">
    <source>
        <dbReference type="ARBA" id="ARBA00022617"/>
    </source>
</evidence>
<dbReference type="PANTHER" id="PTHR19359">
    <property type="entry name" value="CYTOCHROME B5"/>
    <property type="match status" value="1"/>
</dbReference>
<feature type="transmembrane region" description="Helical" evidence="5">
    <location>
        <begin position="5"/>
        <end position="25"/>
    </location>
</feature>
<dbReference type="PROSITE" id="PS50255">
    <property type="entry name" value="CYTOCHROME_B5_2"/>
    <property type="match status" value="1"/>
</dbReference>
<dbReference type="GO" id="GO:0016020">
    <property type="term" value="C:membrane"/>
    <property type="evidence" value="ECO:0007669"/>
    <property type="project" value="TreeGrafter"/>
</dbReference>
<sequence length="142" mass="15189">MSKKYLTTIIFVIVAVIIIVIITLVTPSPNSTPSAESGPNKNNSIVNIPIVVPTSTTSATQQPINSYNMSQIAAHGNVQSCWTTINGNVYELTDWIQKHPGGAQAILSICGKDGTVAFTNQHDKQSKPADQLVNFKIGVLAQ</sequence>
<keyword evidence="2" id="KW-0479">Metal-binding</keyword>
<dbReference type="GO" id="GO:0020037">
    <property type="term" value="F:heme binding"/>
    <property type="evidence" value="ECO:0007669"/>
    <property type="project" value="TreeGrafter"/>
</dbReference>
<dbReference type="SUPFAM" id="SSF55856">
    <property type="entry name" value="Cytochrome b5-like heme/steroid binding domain"/>
    <property type="match status" value="1"/>
</dbReference>
<evidence type="ECO:0000256" key="2">
    <source>
        <dbReference type="ARBA" id="ARBA00022723"/>
    </source>
</evidence>
<dbReference type="GO" id="GO:0046872">
    <property type="term" value="F:metal ion binding"/>
    <property type="evidence" value="ECO:0007669"/>
    <property type="project" value="UniProtKB-KW"/>
</dbReference>
<evidence type="ECO:0000259" key="6">
    <source>
        <dbReference type="PROSITE" id="PS50255"/>
    </source>
</evidence>
<dbReference type="Proteomes" id="UP000178089">
    <property type="component" value="Unassembled WGS sequence"/>
</dbReference>
<dbReference type="STRING" id="1802315.A3F51_01540"/>
<name>A0A1G2MZM7_9BACT</name>
<comment type="caution">
    <text evidence="7">The sequence shown here is derived from an EMBL/GenBank/DDBJ whole genome shotgun (WGS) entry which is preliminary data.</text>
</comment>
<keyword evidence="3" id="KW-0408">Iron</keyword>
<evidence type="ECO:0000313" key="8">
    <source>
        <dbReference type="Proteomes" id="UP000178089"/>
    </source>
</evidence>
<evidence type="ECO:0000256" key="3">
    <source>
        <dbReference type="ARBA" id="ARBA00023004"/>
    </source>
</evidence>
<evidence type="ECO:0000256" key="4">
    <source>
        <dbReference type="ARBA" id="ARBA00038168"/>
    </source>
</evidence>
<gene>
    <name evidence="7" type="ORF">A3F51_01540</name>
</gene>
<dbReference type="EMBL" id="MHRT01000005">
    <property type="protein sequence ID" value="OHA29278.1"/>
    <property type="molecule type" value="Genomic_DNA"/>
</dbReference>
<keyword evidence="5" id="KW-0812">Transmembrane</keyword>
<protein>
    <recommendedName>
        <fullName evidence="6">Cytochrome b5 heme-binding domain-containing protein</fullName>
    </recommendedName>
</protein>
<organism evidence="7 8">
    <name type="scientific">Candidatus Taylorbacteria bacterium RIFCSPHIGHO2_12_FULL_45_16</name>
    <dbReference type="NCBI Taxonomy" id="1802315"/>
    <lineage>
        <taxon>Bacteria</taxon>
        <taxon>Candidatus Tayloriibacteriota</taxon>
    </lineage>
</organism>
<accession>A0A1G2MZM7</accession>
<comment type="similarity">
    <text evidence="4">Belongs to the cytochrome b5 family.</text>
</comment>
<dbReference type="InterPro" id="IPR036400">
    <property type="entry name" value="Cyt_B5-like_heme/steroid_sf"/>
</dbReference>
<keyword evidence="5" id="KW-1133">Transmembrane helix</keyword>
<dbReference type="Gene3D" id="3.10.120.10">
    <property type="entry name" value="Cytochrome b5-like heme/steroid binding domain"/>
    <property type="match status" value="1"/>
</dbReference>
<dbReference type="AlphaFoldDB" id="A0A1G2MZM7"/>
<proteinExistence type="inferred from homology"/>
<dbReference type="SMART" id="SM01117">
    <property type="entry name" value="Cyt-b5"/>
    <property type="match status" value="1"/>
</dbReference>
<dbReference type="InterPro" id="IPR050668">
    <property type="entry name" value="Cytochrome_b5"/>
</dbReference>